<evidence type="ECO:0000256" key="2">
    <source>
        <dbReference type="ARBA" id="ARBA00022643"/>
    </source>
</evidence>
<dbReference type="NCBIfam" id="TIGR03571">
    <property type="entry name" value="lucif_BA3436"/>
    <property type="match status" value="1"/>
</dbReference>
<dbReference type="RefSeq" id="WP_146934764.1">
    <property type="nucleotide sequence ID" value="NZ_BJXW01000004.1"/>
</dbReference>
<protein>
    <submittedName>
        <fullName evidence="6">N5,N10-methylene tetrahydromethanopterin reductase</fullName>
    </submittedName>
</protein>
<dbReference type="InterPro" id="IPR036661">
    <property type="entry name" value="Luciferase-like_sf"/>
</dbReference>
<dbReference type="InterPro" id="IPR020020">
    <property type="entry name" value="Luciferase-type_oxidoreductase"/>
</dbReference>
<reference evidence="6 7" key="1">
    <citation type="submission" date="2019-07" db="EMBL/GenBank/DDBJ databases">
        <title>Whole genome shotgun sequence of Cerasibacillus quisquiliarum NBRC 102429.</title>
        <authorList>
            <person name="Hosoyama A."/>
            <person name="Uohara A."/>
            <person name="Ohji S."/>
            <person name="Ichikawa N."/>
        </authorList>
    </citation>
    <scope>NUCLEOTIDE SEQUENCE [LARGE SCALE GENOMIC DNA]</scope>
    <source>
        <strain evidence="6 7">NBRC 102429</strain>
    </source>
</reference>
<gene>
    <name evidence="6" type="ORF">CQU01_02470</name>
</gene>
<dbReference type="GO" id="GO:0004497">
    <property type="term" value="F:monooxygenase activity"/>
    <property type="evidence" value="ECO:0007669"/>
    <property type="project" value="UniProtKB-KW"/>
</dbReference>
<dbReference type="InterPro" id="IPR011251">
    <property type="entry name" value="Luciferase-like_dom"/>
</dbReference>
<dbReference type="AlphaFoldDB" id="A0A511UTT3"/>
<name>A0A511UTT3_9BACI</name>
<dbReference type="PANTHER" id="PTHR30011">
    <property type="entry name" value="ALKANESULFONATE MONOOXYGENASE-RELATED"/>
    <property type="match status" value="1"/>
</dbReference>
<feature type="domain" description="Luciferase-like" evidence="5">
    <location>
        <begin position="22"/>
        <end position="232"/>
    </location>
</feature>
<evidence type="ECO:0000313" key="7">
    <source>
        <dbReference type="Proteomes" id="UP000321491"/>
    </source>
</evidence>
<sequence length="314" mass="35867">METFHNKQGYKRIFKENKLTLGLFIPIEAYSGSIPSMEKHIQMAQKAEELGFGALWVRDIPLFDPYFGDVGQIYDPWIYLGYLTAHTKKITLGTGSIVFPLRHPIHLAKAATSIDQLSKGRLVLGIASGDRQVEFPAFNINIPSRGEAFRETYYYFKQLLNEDFPMIDSQVGQIHRNAGVLPKPYHSSDIPLIITGSSRQPFDWIAANGDGWMYYPRSIHQQSLSVQAWREATSTFKPFLQSLYIDLTEDPDTEPSPIHLGFRLGRKHLIHFLKSLEKIGVNHVMLNLKYGQRDAEKVMEELANEVLPHFPSFD</sequence>
<comment type="caution">
    <text evidence="6">The sequence shown here is derived from an EMBL/GenBank/DDBJ whole genome shotgun (WGS) entry which is preliminary data.</text>
</comment>
<dbReference type="Proteomes" id="UP000321491">
    <property type="component" value="Unassembled WGS sequence"/>
</dbReference>
<dbReference type="EMBL" id="BJXW01000004">
    <property type="protein sequence ID" value="GEN30009.1"/>
    <property type="molecule type" value="Genomic_DNA"/>
</dbReference>
<keyword evidence="7" id="KW-1185">Reference proteome</keyword>
<evidence type="ECO:0000256" key="4">
    <source>
        <dbReference type="ARBA" id="ARBA00023033"/>
    </source>
</evidence>
<keyword evidence="4" id="KW-0503">Monooxygenase</keyword>
<dbReference type="SUPFAM" id="SSF51679">
    <property type="entry name" value="Bacterial luciferase-like"/>
    <property type="match status" value="1"/>
</dbReference>
<evidence type="ECO:0000259" key="5">
    <source>
        <dbReference type="Pfam" id="PF00296"/>
    </source>
</evidence>
<dbReference type="InterPro" id="IPR051260">
    <property type="entry name" value="Diverse_substr_monoxygenases"/>
</dbReference>
<keyword evidence="2" id="KW-0288">FMN</keyword>
<evidence type="ECO:0000256" key="1">
    <source>
        <dbReference type="ARBA" id="ARBA00022630"/>
    </source>
</evidence>
<evidence type="ECO:0000313" key="6">
    <source>
        <dbReference type="EMBL" id="GEN30009.1"/>
    </source>
</evidence>
<dbReference type="OrthoDB" id="9776438at2"/>
<dbReference type="Gene3D" id="3.20.20.30">
    <property type="entry name" value="Luciferase-like domain"/>
    <property type="match status" value="1"/>
</dbReference>
<dbReference type="GO" id="GO:0016705">
    <property type="term" value="F:oxidoreductase activity, acting on paired donors, with incorporation or reduction of molecular oxygen"/>
    <property type="evidence" value="ECO:0007669"/>
    <property type="project" value="InterPro"/>
</dbReference>
<evidence type="ECO:0000256" key="3">
    <source>
        <dbReference type="ARBA" id="ARBA00023002"/>
    </source>
</evidence>
<dbReference type="Pfam" id="PF00296">
    <property type="entry name" value="Bac_luciferase"/>
    <property type="match status" value="1"/>
</dbReference>
<accession>A0A511UTT3</accession>
<dbReference type="PANTHER" id="PTHR30011:SF16">
    <property type="entry name" value="C2H2 FINGER DOMAIN TRANSCRIPTION FACTOR (EUROFUNG)-RELATED"/>
    <property type="match status" value="1"/>
</dbReference>
<keyword evidence="1" id="KW-0285">Flavoprotein</keyword>
<organism evidence="6 7">
    <name type="scientific">Cerasibacillus quisquiliarum</name>
    <dbReference type="NCBI Taxonomy" id="227865"/>
    <lineage>
        <taxon>Bacteria</taxon>
        <taxon>Bacillati</taxon>
        <taxon>Bacillota</taxon>
        <taxon>Bacilli</taxon>
        <taxon>Bacillales</taxon>
        <taxon>Bacillaceae</taxon>
        <taxon>Cerasibacillus</taxon>
    </lineage>
</organism>
<proteinExistence type="predicted"/>
<keyword evidence="3" id="KW-0560">Oxidoreductase</keyword>